<dbReference type="EMBL" id="JACCEM010000002">
    <property type="protein sequence ID" value="NYT48369.1"/>
    <property type="molecule type" value="Genomic_DNA"/>
</dbReference>
<dbReference type="InterPro" id="IPR058208">
    <property type="entry name" value="PACE"/>
</dbReference>
<feature type="domain" description="Chlorhexidine efflux transporter" evidence="2">
    <location>
        <begin position="3"/>
        <end position="64"/>
    </location>
</feature>
<feature type="transmembrane region" description="Helical" evidence="1">
    <location>
        <begin position="38"/>
        <end position="58"/>
    </location>
</feature>
<protein>
    <submittedName>
        <fullName evidence="3">PACE efflux transporter</fullName>
    </submittedName>
</protein>
<keyword evidence="4" id="KW-1185">Reference proteome</keyword>
<feature type="transmembrane region" description="Helical" evidence="1">
    <location>
        <begin position="12"/>
        <end position="32"/>
    </location>
</feature>
<evidence type="ECO:0000259" key="2">
    <source>
        <dbReference type="Pfam" id="PF05232"/>
    </source>
</evidence>
<evidence type="ECO:0000313" key="3">
    <source>
        <dbReference type="EMBL" id="NYT48369.1"/>
    </source>
</evidence>
<proteinExistence type="predicted"/>
<dbReference type="InterPro" id="IPR007896">
    <property type="entry name" value="BTP_bacteria"/>
</dbReference>
<sequence>MQGLKRRVVYVSLYEFIAVILTSVALAMLGHAPGQAGVAAVAASLIAVAWNLVWNAVFEFWESRQAVKGRSVGRRVAHAIGFEGGLIVAFVPFFAWWLEVSWWEAFVLDLGFIVFFLVYTFVFSLVFDKVFGLPASAMPAGSSAKSGSAARCAGPAAKSY</sequence>
<accession>A0A853FW67</accession>
<name>A0A853FW67_9BURK</name>
<keyword evidence="1" id="KW-0812">Transmembrane</keyword>
<dbReference type="AlphaFoldDB" id="A0A853FW67"/>
<gene>
    <name evidence="3" type="ORF">H0A72_03505</name>
</gene>
<organism evidence="3 4">
    <name type="scientific">Parapusillimonas granuli</name>
    <dbReference type="NCBI Taxonomy" id="380911"/>
    <lineage>
        <taxon>Bacteria</taxon>
        <taxon>Pseudomonadati</taxon>
        <taxon>Pseudomonadota</taxon>
        <taxon>Betaproteobacteria</taxon>
        <taxon>Burkholderiales</taxon>
        <taxon>Alcaligenaceae</taxon>
        <taxon>Parapusillimonas</taxon>
    </lineage>
</organism>
<evidence type="ECO:0000256" key="1">
    <source>
        <dbReference type="SAM" id="Phobius"/>
    </source>
</evidence>
<comment type="caution">
    <text evidence="3">The sequence shown here is derived from an EMBL/GenBank/DDBJ whole genome shotgun (WGS) entry which is preliminary data.</text>
</comment>
<dbReference type="Proteomes" id="UP000559809">
    <property type="component" value="Unassembled WGS sequence"/>
</dbReference>
<feature type="domain" description="Chlorhexidine efflux transporter" evidence="2">
    <location>
        <begin position="70"/>
        <end position="132"/>
    </location>
</feature>
<dbReference type="Pfam" id="PF05232">
    <property type="entry name" value="BTP"/>
    <property type="match status" value="2"/>
</dbReference>
<dbReference type="NCBIfam" id="NF033664">
    <property type="entry name" value="PACE_transport"/>
    <property type="match status" value="1"/>
</dbReference>
<dbReference type="RefSeq" id="WP_180153686.1">
    <property type="nucleotide sequence ID" value="NZ_JACCEM010000002.1"/>
</dbReference>
<keyword evidence="1" id="KW-1133">Transmembrane helix</keyword>
<reference evidence="3 4" key="1">
    <citation type="submission" date="2020-07" db="EMBL/GenBank/DDBJ databases">
        <title>Taxonomic revisions and descriptions of new bacterial species based on genomic comparisons in the high-G+C-content subgroup of the family Alcaligenaceae.</title>
        <authorList>
            <person name="Szabo A."/>
            <person name="Felfoldi T."/>
        </authorList>
    </citation>
    <scope>NUCLEOTIDE SEQUENCE [LARGE SCALE GENOMIC DNA]</scope>
    <source>
        <strain evidence="3 4">LMG 24012</strain>
    </source>
</reference>
<feature type="transmembrane region" description="Helical" evidence="1">
    <location>
        <begin position="79"/>
        <end position="98"/>
    </location>
</feature>
<keyword evidence="1" id="KW-0472">Membrane</keyword>
<evidence type="ECO:0000313" key="4">
    <source>
        <dbReference type="Proteomes" id="UP000559809"/>
    </source>
</evidence>
<feature type="transmembrane region" description="Helical" evidence="1">
    <location>
        <begin position="110"/>
        <end position="127"/>
    </location>
</feature>